<dbReference type="PANTHER" id="PTHR39453">
    <property type="entry name" value="PHOSPHATE PROPANOYLTRANSFERASE"/>
    <property type="match status" value="1"/>
</dbReference>
<dbReference type="EMBL" id="SWVK01000014">
    <property type="protein sequence ID" value="NFN35627.1"/>
    <property type="molecule type" value="Genomic_DNA"/>
</dbReference>
<comment type="catalytic activity">
    <reaction evidence="9 10">
        <text>propanoyl-CoA + phosphate = propanoyl phosphate + CoA</text>
        <dbReference type="Rhea" id="RHEA:28046"/>
        <dbReference type="ChEBI" id="CHEBI:43474"/>
        <dbReference type="ChEBI" id="CHEBI:57287"/>
        <dbReference type="ChEBI" id="CHEBI:57392"/>
        <dbReference type="ChEBI" id="CHEBI:58933"/>
        <dbReference type="EC" id="2.3.1.222"/>
    </reaction>
</comment>
<dbReference type="InterPro" id="IPR008300">
    <property type="entry name" value="PTAC"/>
</dbReference>
<dbReference type="EC" id="2.3.1.222" evidence="3 10"/>
<evidence type="ECO:0000313" key="12">
    <source>
        <dbReference type="EMBL" id="NFN35627.1"/>
    </source>
</evidence>
<dbReference type="GO" id="GO:0016747">
    <property type="term" value="F:acyltransferase activity, transferring groups other than amino-acyl groups"/>
    <property type="evidence" value="ECO:0007669"/>
    <property type="project" value="InterPro"/>
</dbReference>
<dbReference type="AlphaFoldDB" id="A0A0M1LIN9"/>
<evidence type="ECO:0000313" key="14">
    <source>
        <dbReference type="Proteomes" id="UP000476820"/>
    </source>
</evidence>
<evidence type="ECO:0000256" key="4">
    <source>
        <dbReference type="ARBA" id="ARBA00020837"/>
    </source>
</evidence>
<comment type="function">
    <text evidence="10">Involved in 1,2-propanediol (1,2-PD) degradation by catalyzing the conversion of propanoyl-CoA to propanoyl-phosphate.</text>
</comment>
<accession>A0A0M1LIN9</accession>
<comment type="cofactor">
    <cofactor evidence="1">
        <name>Zn(2+)</name>
        <dbReference type="ChEBI" id="CHEBI:29105"/>
    </cofactor>
</comment>
<evidence type="ECO:0000256" key="7">
    <source>
        <dbReference type="ARBA" id="ARBA00022833"/>
    </source>
</evidence>
<evidence type="ECO:0000256" key="9">
    <source>
        <dbReference type="ARBA" id="ARBA00047589"/>
    </source>
</evidence>
<evidence type="ECO:0000256" key="1">
    <source>
        <dbReference type="ARBA" id="ARBA00001947"/>
    </source>
</evidence>
<dbReference type="Proteomes" id="UP000476820">
    <property type="component" value="Unassembled WGS sequence"/>
</dbReference>
<comment type="similarity">
    <text evidence="2 10">Belongs to the PduL family.</text>
</comment>
<dbReference type="PANTHER" id="PTHR39453:SF1">
    <property type="entry name" value="PHOSPHATE PROPANOYLTRANSFERASE"/>
    <property type="match status" value="1"/>
</dbReference>
<dbReference type="OrthoDB" id="9784365at2"/>
<evidence type="ECO:0000313" key="13">
    <source>
        <dbReference type="Proteomes" id="UP000473681"/>
    </source>
</evidence>
<keyword evidence="6" id="KW-0479">Metal-binding</keyword>
<comment type="pathway">
    <text evidence="10">Polyol metabolism; 1,2-propanediol degradation.</text>
</comment>
<gene>
    <name evidence="11" type="primary">pduL</name>
    <name evidence="11" type="ORF">FC774_09135</name>
    <name evidence="12" type="ORF">FDB51_10940</name>
</gene>
<dbReference type="GO" id="GO:0051144">
    <property type="term" value="P:1,2-propanediol catabolic process"/>
    <property type="evidence" value="ECO:0007669"/>
    <property type="project" value="UniProtKB-UniPathway"/>
</dbReference>
<evidence type="ECO:0000313" key="11">
    <source>
        <dbReference type="EMBL" id="NFF88030.1"/>
    </source>
</evidence>
<comment type="caution">
    <text evidence="11">The sequence shown here is derived from an EMBL/GenBank/DDBJ whole genome shotgun (WGS) entry which is preliminary data.</text>
</comment>
<evidence type="ECO:0000256" key="3">
    <source>
        <dbReference type="ARBA" id="ARBA00012206"/>
    </source>
</evidence>
<proteinExistence type="inferred from homology"/>
<reference evidence="13 14" key="1">
    <citation type="submission" date="2019-04" db="EMBL/GenBank/DDBJ databases">
        <title>Genome sequencing of Clostridium botulinum Groups I-IV and Clostridium butyricum.</title>
        <authorList>
            <person name="Brunt J."/>
            <person name="Van Vliet A.H.M."/>
            <person name="Stringer S.C."/>
            <person name="Carter A.T."/>
            <person name="Peck M.W."/>
        </authorList>
    </citation>
    <scope>NUCLEOTIDE SEQUENCE [LARGE SCALE GENOMIC DNA]</scope>
    <source>
        <strain evidence="11 14">1605</strain>
        <strain evidence="12 13">CB-K-33E</strain>
    </source>
</reference>
<evidence type="ECO:0000256" key="5">
    <source>
        <dbReference type="ARBA" id="ARBA00022679"/>
    </source>
</evidence>
<keyword evidence="5 10" id="KW-0808">Transferase</keyword>
<evidence type="ECO:0000256" key="2">
    <source>
        <dbReference type="ARBA" id="ARBA00007342"/>
    </source>
</evidence>
<dbReference type="GO" id="GO:0046872">
    <property type="term" value="F:metal ion binding"/>
    <property type="evidence" value="ECO:0007669"/>
    <property type="project" value="UniProtKB-KW"/>
</dbReference>
<keyword evidence="7" id="KW-0862">Zinc</keyword>
<dbReference type="Proteomes" id="UP000473681">
    <property type="component" value="Unassembled WGS sequence"/>
</dbReference>
<sequence length="218" mass="24317">MVQVDIEKIILTVTKAVIEELNKYNESLIPVGISNKHIHLGLRELEGLFGENYKPNIKKELRQPGQYAYDETVEARGPKGYFERIRVLGPLRESTQLEVSISNEMKLGINAPIRQSGKLSGTPGILLKGPKGEIKIDQGVIIAARHIHLSTDFAKKYGYRDGELVDVTSYGPRKVTFHNVIIRVSDDFVPEMHIDTDEANASGLKNGDKIRITKVEGV</sequence>
<protein>
    <recommendedName>
        <fullName evidence="4 10">Phosphate propanoyltransferase</fullName>
        <ecNumber evidence="3 10">2.3.1.222</ecNumber>
    </recommendedName>
</protein>
<dbReference type="RefSeq" id="WP_053341984.1">
    <property type="nucleotide sequence ID" value="NZ_LFPA01000107.1"/>
</dbReference>
<keyword evidence="8 10" id="KW-0012">Acyltransferase</keyword>
<organism evidence="11 14">
    <name type="scientific">Clostridium botulinum</name>
    <dbReference type="NCBI Taxonomy" id="1491"/>
    <lineage>
        <taxon>Bacteria</taxon>
        <taxon>Bacillati</taxon>
        <taxon>Bacillota</taxon>
        <taxon>Clostridia</taxon>
        <taxon>Eubacteriales</taxon>
        <taxon>Clostridiaceae</taxon>
        <taxon>Clostridium</taxon>
    </lineage>
</organism>
<evidence type="ECO:0000256" key="6">
    <source>
        <dbReference type="ARBA" id="ARBA00022723"/>
    </source>
</evidence>
<dbReference type="NCBIfam" id="NF011652">
    <property type="entry name" value="PRK15070.1"/>
    <property type="match status" value="1"/>
</dbReference>
<evidence type="ECO:0000256" key="8">
    <source>
        <dbReference type="ARBA" id="ARBA00023315"/>
    </source>
</evidence>
<name>A0A0M1LIN9_CLOBO</name>
<evidence type="ECO:0000256" key="10">
    <source>
        <dbReference type="PIRNR" id="PIRNR010130"/>
    </source>
</evidence>
<dbReference type="PIRSF" id="PIRSF010130">
    <property type="entry name" value="PduL"/>
    <property type="match status" value="1"/>
</dbReference>
<dbReference type="Pfam" id="PF06130">
    <property type="entry name" value="PTAC"/>
    <property type="match status" value="1"/>
</dbReference>
<dbReference type="EMBL" id="SWOV01000020">
    <property type="protein sequence ID" value="NFF88030.1"/>
    <property type="molecule type" value="Genomic_DNA"/>
</dbReference>
<dbReference type="UniPathway" id="UPA00621"/>